<protein>
    <recommendedName>
        <fullName evidence="3">Phage capsid-like C-terminal domain-containing protein</fullName>
    </recommendedName>
</protein>
<dbReference type="PATRIC" id="fig|999434.4.peg.2252"/>
<feature type="domain" description="Phage capsid-like C-terminal" evidence="3">
    <location>
        <begin position="92"/>
        <end position="348"/>
    </location>
</feature>
<dbReference type="NCBIfam" id="TIGR01554">
    <property type="entry name" value="major_cap_HK97"/>
    <property type="match status" value="1"/>
</dbReference>
<proteinExistence type="predicted"/>
<dbReference type="RefSeq" id="WP_002693212.1">
    <property type="nucleotide sequence ID" value="NZ_CM001797.1"/>
</dbReference>
<gene>
    <name evidence="4" type="ORF">HMPREF9723_02163</name>
</gene>
<evidence type="ECO:0000256" key="1">
    <source>
        <dbReference type="ARBA" id="ARBA00004328"/>
    </source>
</evidence>
<dbReference type="SUPFAM" id="SSF56563">
    <property type="entry name" value="Major capsid protein gp5"/>
    <property type="match status" value="1"/>
</dbReference>
<sequence length="350" mass="38078">MKEFEKQKMEIDIEIRSLSDKIKEGSIKADEAKVQFEELRAKKAEIEKQIAVQNAPQTRDNETVKSIADVAKAFQEKRAITLSGTGIVNTVRELVKIMSAKKTILEKVKYFYGENASTVIPVWGSSLTRPAPVTEGGNITAETANPLGNQTLTTSAFAVSIPVSNETLKLSGVQFEAELQSILADTFSDAIAWEIFNGTGTGGHFTSVLTDDANIITSHATTLKIADLANLALSIADKTDNGCIFMHPTVYNTFIADTTDAQKVYREDLIRNKMIENVPIFLTSYAPSDITTGKKVAVAADFQNYAVAVAGELHIEPKKTAGTLTTTFDVDMYLAGKPTVAKNFSILKVK</sequence>
<name>A0A0F6MNC3_TREDN</name>
<organism evidence="4">
    <name type="scientific">Treponema denticola OTK</name>
    <dbReference type="NCBI Taxonomy" id="999434"/>
    <lineage>
        <taxon>Bacteria</taxon>
        <taxon>Pseudomonadati</taxon>
        <taxon>Spirochaetota</taxon>
        <taxon>Spirochaetia</taxon>
        <taxon>Spirochaetales</taxon>
        <taxon>Treponemataceae</taxon>
        <taxon>Treponema</taxon>
    </lineage>
</organism>
<dbReference type="EMBL" id="AGDY01000009">
    <property type="protein sequence ID" value="EMB20703.1"/>
    <property type="molecule type" value="Genomic_DNA"/>
</dbReference>
<evidence type="ECO:0000256" key="2">
    <source>
        <dbReference type="SAM" id="Coils"/>
    </source>
</evidence>
<comment type="caution">
    <text evidence="4">The sequence shown here is derived from an EMBL/GenBank/DDBJ whole genome shotgun (WGS) entry which is preliminary data.</text>
</comment>
<dbReference type="Pfam" id="PF05065">
    <property type="entry name" value="Phage_capsid"/>
    <property type="match status" value="1"/>
</dbReference>
<evidence type="ECO:0000313" key="4">
    <source>
        <dbReference type="EMBL" id="EMB20703.1"/>
    </source>
</evidence>
<keyword evidence="2" id="KW-0175">Coiled coil</keyword>
<dbReference type="AlphaFoldDB" id="A0A0F6MNC3"/>
<dbReference type="InterPro" id="IPR054612">
    <property type="entry name" value="Phage_capsid-like_C"/>
</dbReference>
<comment type="subcellular location">
    <subcellularLocation>
        <location evidence="1">Virion</location>
    </subcellularLocation>
</comment>
<dbReference type="Gene3D" id="3.30.2400.10">
    <property type="entry name" value="Major capsid protein gp5"/>
    <property type="match status" value="1"/>
</dbReference>
<reference evidence="4" key="1">
    <citation type="submission" date="2012-01" db="EMBL/GenBank/DDBJ databases">
        <title>The Genome Sequence of Treponema denticola OTK.</title>
        <authorList>
            <consortium name="The Broad Institute Genome Sequencing Platform"/>
            <person name="Earl A."/>
            <person name="Ward D."/>
            <person name="Feldgarden M."/>
            <person name="Gevers D."/>
            <person name="Blanton J.M."/>
            <person name="Fenno C.J."/>
            <person name="Baranova O.V."/>
            <person name="Mathney J."/>
            <person name="Dewhirst F.E."/>
            <person name="Izard J."/>
            <person name="Young S.K."/>
            <person name="Zeng Q."/>
            <person name="Gargeya S."/>
            <person name="Fitzgerald M."/>
            <person name="Haas B."/>
            <person name="Abouelleil A."/>
            <person name="Alvarado L."/>
            <person name="Arachchi H.M."/>
            <person name="Berlin A."/>
            <person name="Chapman S.B."/>
            <person name="Gearin G."/>
            <person name="Goldberg J."/>
            <person name="Griggs A."/>
            <person name="Gujja S."/>
            <person name="Hansen M."/>
            <person name="Heiman D."/>
            <person name="Howarth C."/>
            <person name="Larimer J."/>
            <person name="Lui A."/>
            <person name="MacDonald P.J.P."/>
            <person name="McCowen C."/>
            <person name="Montmayeur A."/>
            <person name="Murphy C."/>
            <person name="Neiman D."/>
            <person name="Pearson M."/>
            <person name="Priest M."/>
            <person name="Roberts A."/>
            <person name="Saif S."/>
            <person name="Shea T."/>
            <person name="Sisk P."/>
            <person name="Stolte C."/>
            <person name="Sykes S."/>
            <person name="Wortman J."/>
            <person name="Nusbaum C."/>
            <person name="Birren B."/>
        </authorList>
    </citation>
    <scope>NUCLEOTIDE SEQUENCE [LARGE SCALE GENOMIC DNA]</scope>
    <source>
        <strain evidence="4">OTK</strain>
    </source>
</reference>
<feature type="coiled-coil region" evidence="2">
    <location>
        <begin position="1"/>
        <end position="49"/>
    </location>
</feature>
<dbReference type="Proteomes" id="UP000011701">
    <property type="component" value="Chromosome"/>
</dbReference>
<accession>A0A0F6MNC3</accession>
<dbReference type="InterPro" id="IPR024455">
    <property type="entry name" value="Phage_capsid"/>
</dbReference>
<evidence type="ECO:0000259" key="3">
    <source>
        <dbReference type="Pfam" id="PF05065"/>
    </source>
</evidence>
<dbReference type="HOGENOM" id="CLU_792114_0_0_12"/>